<evidence type="ECO:0000313" key="3">
    <source>
        <dbReference type="EMBL" id="MBX72085.1"/>
    </source>
</evidence>
<dbReference type="AlphaFoldDB" id="A0A2P2QYP7"/>
<protein>
    <recommendedName>
        <fullName evidence="4">Secreted protein</fullName>
    </recommendedName>
</protein>
<feature type="signal peptide" evidence="2">
    <location>
        <begin position="1"/>
        <end position="23"/>
    </location>
</feature>
<feature type="chain" id="PRO_5015123692" description="Secreted protein" evidence="2">
    <location>
        <begin position="24"/>
        <end position="109"/>
    </location>
</feature>
<proteinExistence type="predicted"/>
<organism evidence="3">
    <name type="scientific">Rhizophora mucronata</name>
    <name type="common">Asiatic mangrove</name>
    <dbReference type="NCBI Taxonomy" id="61149"/>
    <lineage>
        <taxon>Eukaryota</taxon>
        <taxon>Viridiplantae</taxon>
        <taxon>Streptophyta</taxon>
        <taxon>Embryophyta</taxon>
        <taxon>Tracheophyta</taxon>
        <taxon>Spermatophyta</taxon>
        <taxon>Magnoliopsida</taxon>
        <taxon>eudicotyledons</taxon>
        <taxon>Gunneridae</taxon>
        <taxon>Pentapetalae</taxon>
        <taxon>rosids</taxon>
        <taxon>fabids</taxon>
        <taxon>Malpighiales</taxon>
        <taxon>Rhizophoraceae</taxon>
        <taxon>Rhizophora</taxon>
    </lineage>
</organism>
<keyword evidence="2" id="KW-0732">Signal</keyword>
<reference evidence="3" key="1">
    <citation type="submission" date="2018-02" db="EMBL/GenBank/DDBJ databases">
        <title>Rhizophora mucronata_Transcriptome.</title>
        <authorList>
            <person name="Meera S.P."/>
            <person name="Sreeshan A."/>
            <person name="Augustine A."/>
        </authorList>
    </citation>
    <scope>NUCLEOTIDE SEQUENCE</scope>
    <source>
        <tissue evidence="3">Leaf</tissue>
    </source>
</reference>
<evidence type="ECO:0008006" key="4">
    <source>
        <dbReference type="Google" id="ProtNLM"/>
    </source>
</evidence>
<sequence>MQSFDVVFFFFSWFLSFVCQISGCDPLVLSSSSVFFFCLSGFLRGLVSFHFLFPPYFTLKYRSPQGNYWMSCLILIKTSEEILIISTNGALLKCLRIPKQVLFLCLSYP</sequence>
<feature type="transmembrane region" description="Helical" evidence="1">
    <location>
        <begin position="34"/>
        <end position="53"/>
    </location>
</feature>
<keyword evidence="1" id="KW-1133">Transmembrane helix</keyword>
<evidence type="ECO:0000256" key="2">
    <source>
        <dbReference type="SAM" id="SignalP"/>
    </source>
</evidence>
<keyword evidence="1" id="KW-0812">Transmembrane</keyword>
<evidence type="ECO:0000256" key="1">
    <source>
        <dbReference type="SAM" id="Phobius"/>
    </source>
</evidence>
<dbReference type="EMBL" id="GGEC01091601">
    <property type="protein sequence ID" value="MBX72085.1"/>
    <property type="molecule type" value="Transcribed_RNA"/>
</dbReference>
<keyword evidence="1" id="KW-0472">Membrane</keyword>
<accession>A0A2P2QYP7</accession>
<name>A0A2P2QYP7_RHIMU</name>